<dbReference type="AlphaFoldDB" id="A0AAW9WPJ5"/>
<gene>
    <name evidence="2" type="ORF">GNE07_27420</name>
</gene>
<dbReference type="InterPro" id="IPR007820">
    <property type="entry name" value="AbrB_fam"/>
</dbReference>
<dbReference type="InterPro" id="IPR017516">
    <property type="entry name" value="AbrB_dup"/>
</dbReference>
<feature type="transmembrane region" description="Helical" evidence="1">
    <location>
        <begin position="236"/>
        <end position="255"/>
    </location>
</feature>
<accession>A0AAW9WPJ5</accession>
<keyword evidence="1" id="KW-0812">Transmembrane</keyword>
<dbReference type="Pfam" id="PF05145">
    <property type="entry name" value="AbrB"/>
    <property type="match status" value="1"/>
</dbReference>
<feature type="transmembrane region" description="Helical" evidence="1">
    <location>
        <begin position="207"/>
        <end position="224"/>
    </location>
</feature>
<evidence type="ECO:0000313" key="2">
    <source>
        <dbReference type="EMBL" id="MUB66748.1"/>
    </source>
</evidence>
<proteinExistence type="predicted"/>
<dbReference type="PANTHER" id="PTHR38457:SF1">
    <property type="entry name" value="REGULATOR ABRB-RELATED"/>
    <property type="match status" value="1"/>
</dbReference>
<dbReference type="EMBL" id="WNME01000032">
    <property type="protein sequence ID" value="MUB66748.1"/>
    <property type="molecule type" value="Genomic_DNA"/>
</dbReference>
<feature type="transmembrane region" description="Helical" evidence="1">
    <location>
        <begin position="33"/>
        <end position="53"/>
    </location>
</feature>
<dbReference type="Proteomes" id="UP000434223">
    <property type="component" value="Unassembled WGS sequence"/>
</dbReference>
<dbReference type="GO" id="GO:0016020">
    <property type="term" value="C:membrane"/>
    <property type="evidence" value="ECO:0007669"/>
    <property type="project" value="InterPro"/>
</dbReference>
<evidence type="ECO:0000313" key="3">
    <source>
        <dbReference type="Proteomes" id="UP000434223"/>
    </source>
</evidence>
<feature type="transmembrane region" description="Helical" evidence="1">
    <location>
        <begin position="183"/>
        <end position="201"/>
    </location>
</feature>
<dbReference type="PIRSF" id="PIRSF038991">
    <property type="entry name" value="Protein_AbrB"/>
    <property type="match status" value="1"/>
</dbReference>
<protein>
    <recommendedName>
        <fullName evidence="4">AbrB family transcriptional regulator</fullName>
    </recommendedName>
</protein>
<dbReference type="GO" id="GO:0010468">
    <property type="term" value="P:regulation of gene expression"/>
    <property type="evidence" value="ECO:0007669"/>
    <property type="project" value="InterPro"/>
</dbReference>
<evidence type="ECO:0008006" key="4">
    <source>
        <dbReference type="Google" id="ProtNLM"/>
    </source>
</evidence>
<feature type="transmembrane region" description="Helical" evidence="1">
    <location>
        <begin position="317"/>
        <end position="339"/>
    </location>
</feature>
<dbReference type="PANTHER" id="PTHR38457">
    <property type="entry name" value="REGULATOR ABRB-RELATED"/>
    <property type="match status" value="1"/>
</dbReference>
<sequence length="345" mass="37569">MTGRDKRLNAVSGFILFWGVSIAGYLAGRRLKIPAPAILGPIACFLVLTILGVKFTIPAWQKPVLSVITGILLGMRFNQNFKGVLCQMLLAAIWLVSLSLIATGVLIFTGLEKETALFAATPGGMAEITLMSLSYHSDPFATVLLQSSRMICSMVVFSSLAFRYRCEETGEKKAVTAERRLKWYEWGVLLLPVLGVTWILTRFHVPAANLLGPMLVIGIAVKAGNVSCRINKRIQTLVQIGIGGLAGAAITRESILGFPEYIFPVIILNILVIMGSLLLARIMMWMTNWDKATCILACCPAGLSPTIMIAMEYKADANIVTLFQVLRMVTVLVSTPFLAKMLIAG</sequence>
<feature type="transmembrane region" description="Helical" evidence="1">
    <location>
        <begin position="7"/>
        <end position="27"/>
    </location>
</feature>
<feature type="transmembrane region" description="Helical" evidence="1">
    <location>
        <begin position="140"/>
        <end position="162"/>
    </location>
</feature>
<comment type="caution">
    <text evidence="2">The sequence shown here is derived from an EMBL/GenBank/DDBJ whole genome shotgun (WGS) entry which is preliminary data.</text>
</comment>
<organism evidence="2 3">
    <name type="scientific">Hungatella hathewayi</name>
    <dbReference type="NCBI Taxonomy" id="154046"/>
    <lineage>
        <taxon>Bacteria</taxon>
        <taxon>Bacillati</taxon>
        <taxon>Bacillota</taxon>
        <taxon>Clostridia</taxon>
        <taxon>Lachnospirales</taxon>
        <taxon>Lachnospiraceae</taxon>
        <taxon>Hungatella</taxon>
    </lineage>
</organism>
<reference evidence="2 3" key="1">
    <citation type="submission" date="2019-09" db="EMBL/GenBank/DDBJ databases">
        <title>Draft genome sequencing of Hungatella hathewayi 123Y-2.</title>
        <authorList>
            <person name="Lv Q."/>
            <person name="Li S."/>
        </authorList>
    </citation>
    <scope>NUCLEOTIDE SEQUENCE [LARGE SCALE GENOMIC DNA]</scope>
    <source>
        <strain evidence="2 3">123Y-2</strain>
    </source>
</reference>
<feature type="transmembrane region" description="Helical" evidence="1">
    <location>
        <begin position="261"/>
        <end position="280"/>
    </location>
</feature>
<name>A0AAW9WPJ5_9FIRM</name>
<dbReference type="NCBIfam" id="TIGR03082">
    <property type="entry name" value="Gneg_AbrB_dup"/>
    <property type="match status" value="1"/>
</dbReference>
<keyword evidence="1" id="KW-1133">Transmembrane helix</keyword>
<feature type="transmembrane region" description="Helical" evidence="1">
    <location>
        <begin position="84"/>
        <end position="108"/>
    </location>
</feature>
<keyword evidence="1" id="KW-0472">Membrane</keyword>
<evidence type="ECO:0000256" key="1">
    <source>
        <dbReference type="SAM" id="Phobius"/>
    </source>
</evidence>